<accession>A0A9J7LDR2</accession>
<dbReference type="Gene3D" id="2.20.70.10">
    <property type="match status" value="1"/>
</dbReference>
<dbReference type="GO" id="GO:0005737">
    <property type="term" value="C:cytoplasm"/>
    <property type="evidence" value="ECO:0000318"/>
    <property type="project" value="GO_Central"/>
</dbReference>
<dbReference type="OrthoDB" id="5969782at2759"/>
<feature type="compositionally biased region" description="Polar residues" evidence="2">
    <location>
        <begin position="420"/>
        <end position="441"/>
    </location>
</feature>
<evidence type="ECO:0000313" key="6">
    <source>
        <dbReference type="RefSeq" id="XP_035680979.1"/>
    </source>
</evidence>
<reference evidence="6" key="3">
    <citation type="submission" date="2025-08" db="UniProtKB">
        <authorList>
            <consortium name="RefSeq"/>
        </authorList>
    </citation>
    <scope>IDENTIFICATION</scope>
</reference>
<feature type="region of interest" description="Disordered" evidence="2">
    <location>
        <begin position="790"/>
        <end position="839"/>
    </location>
</feature>
<feature type="compositionally biased region" description="Basic and acidic residues" evidence="2">
    <location>
        <begin position="254"/>
        <end position="275"/>
    </location>
</feature>
<feature type="domain" description="PID" evidence="3">
    <location>
        <begin position="662"/>
        <end position="788"/>
    </location>
</feature>
<dbReference type="PROSITE" id="PS01159">
    <property type="entry name" value="WW_DOMAIN_1"/>
    <property type="match status" value="1"/>
</dbReference>
<dbReference type="InterPro" id="IPR039576">
    <property type="entry name" value="APBB1/2/3"/>
</dbReference>
<dbReference type="InterPro" id="IPR011993">
    <property type="entry name" value="PH-like_dom_sf"/>
</dbReference>
<protein>
    <submittedName>
        <fullName evidence="6">Amyloid-beta A4 precursor protein-binding family B member 2-like</fullName>
    </submittedName>
</protein>
<dbReference type="RefSeq" id="XP_035680979.1">
    <property type="nucleotide sequence ID" value="XM_035825086.1"/>
</dbReference>
<feature type="region of interest" description="Disordered" evidence="2">
    <location>
        <begin position="193"/>
        <end position="460"/>
    </location>
</feature>
<dbReference type="Gene3D" id="2.30.29.30">
    <property type="entry name" value="Pleckstrin-homology domain (PH domain)/Phosphotyrosine-binding domain (PTB)"/>
    <property type="match status" value="2"/>
</dbReference>
<evidence type="ECO:0000313" key="5">
    <source>
        <dbReference type="Proteomes" id="UP000001554"/>
    </source>
</evidence>
<feature type="domain" description="WW" evidence="4">
    <location>
        <begin position="360"/>
        <end position="393"/>
    </location>
</feature>
<dbReference type="SMART" id="SM00456">
    <property type="entry name" value="WW"/>
    <property type="match status" value="1"/>
</dbReference>
<dbReference type="CDD" id="cd00201">
    <property type="entry name" value="WW"/>
    <property type="match status" value="1"/>
</dbReference>
<dbReference type="GO" id="GO:0001540">
    <property type="term" value="F:amyloid-beta binding"/>
    <property type="evidence" value="ECO:0000318"/>
    <property type="project" value="GO_Central"/>
</dbReference>
<feature type="compositionally biased region" description="Polar residues" evidence="2">
    <location>
        <begin position="101"/>
        <end position="110"/>
    </location>
</feature>
<dbReference type="InterPro" id="IPR006020">
    <property type="entry name" value="PTB/PI_dom"/>
</dbReference>
<feature type="compositionally biased region" description="Polar residues" evidence="2">
    <location>
        <begin position="136"/>
        <end position="152"/>
    </location>
</feature>
<dbReference type="SUPFAM" id="SSF50729">
    <property type="entry name" value="PH domain-like"/>
    <property type="match status" value="2"/>
</dbReference>
<dbReference type="GeneID" id="118418943"/>
<dbReference type="GO" id="GO:0006355">
    <property type="term" value="P:regulation of DNA-templated transcription"/>
    <property type="evidence" value="ECO:0000318"/>
    <property type="project" value="GO_Central"/>
</dbReference>
<dbReference type="SMART" id="SM00462">
    <property type="entry name" value="PTB"/>
    <property type="match status" value="2"/>
</dbReference>
<reference evidence="6" key="1">
    <citation type="journal article" date="2016" name="Genome Biol. Evol.">
        <title>Conserved non-coding elements in the most distant genera of cephalochordates: the Goldilocks principle.</title>
        <authorList>
            <person name="Yue J.X."/>
            <person name="Kozmikova I."/>
            <person name="Ono H."/>
            <person name="Nossa C.W."/>
            <person name="Kozmik Z."/>
            <person name="Putnam N.H."/>
            <person name="Yu J.K."/>
            <person name="Holland L.Z."/>
        </authorList>
    </citation>
    <scope>NUCLEOTIDE SEQUENCE</scope>
</reference>
<dbReference type="InterPro" id="IPR001202">
    <property type="entry name" value="WW_dom"/>
</dbReference>
<dbReference type="PROSITE" id="PS50020">
    <property type="entry name" value="WW_DOMAIN_2"/>
    <property type="match status" value="1"/>
</dbReference>
<name>A0A9J7LDR2_BRAFL</name>
<feature type="compositionally biased region" description="Basic and acidic residues" evidence="2">
    <location>
        <begin position="442"/>
        <end position="460"/>
    </location>
</feature>
<dbReference type="GO" id="GO:0060090">
    <property type="term" value="F:molecular adaptor activity"/>
    <property type="evidence" value="ECO:0000318"/>
    <property type="project" value="GO_Central"/>
</dbReference>
<evidence type="ECO:0000259" key="4">
    <source>
        <dbReference type="PROSITE" id="PS50020"/>
    </source>
</evidence>
<evidence type="ECO:0000256" key="1">
    <source>
        <dbReference type="ARBA" id="ARBA00022737"/>
    </source>
</evidence>
<reference evidence="5" key="2">
    <citation type="journal article" date="2020" name="Nat. Ecol. Evol.">
        <title>Deeply conserved synteny resolves early events in vertebrate evolution.</title>
        <authorList>
            <person name="Simakov O."/>
            <person name="Marletaz F."/>
            <person name="Yue J.X."/>
            <person name="O'Connell B."/>
            <person name="Jenkins J."/>
            <person name="Brandt A."/>
            <person name="Calef R."/>
            <person name="Tung C.H."/>
            <person name="Huang T.K."/>
            <person name="Schmutz J."/>
            <person name="Satoh N."/>
            <person name="Yu J.K."/>
            <person name="Putnam N.H."/>
            <person name="Green R.E."/>
            <person name="Rokhsar D.S."/>
        </authorList>
    </citation>
    <scope>NUCLEOTIDE SEQUENCE [LARGE SCALE GENOMIC DNA]</scope>
    <source>
        <strain evidence="5">S238N-H82</strain>
    </source>
</reference>
<feature type="compositionally biased region" description="Polar residues" evidence="2">
    <location>
        <begin position="20"/>
        <end position="61"/>
    </location>
</feature>
<evidence type="ECO:0000256" key="2">
    <source>
        <dbReference type="SAM" id="MobiDB-lite"/>
    </source>
</evidence>
<dbReference type="KEGG" id="bfo:118418943"/>
<feature type="region of interest" description="Disordered" evidence="2">
    <location>
        <begin position="1"/>
        <end position="61"/>
    </location>
</feature>
<feature type="compositionally biased region" description="Basic and acidic residues" evidence="2">
    <location>
        <begin position="1"/>
        <end position="15"/>
    </location>
</feature>
<dbReference type="InterPro" id="IPR036020">
    <property type="entry name" value="WW_dom_sf"/>
</dbReference>
<dbReference type="PROSITE" id="PS01179">
    <property type="entry name" value="PID"/>
    <property type="match status" value="2"/>
</dbReference>
<feature type="compositionally biased region" description="Acidic residues" evidence="2">
    <location>
        <begin position="302"/>
        <end position="331"/>
    </location>
</feature>
<organism evidence="5 6">
    <name type="scientific">Branchiostoma floridae</name>
    <name type="common">Florida lancelet</name>
    <name type="synonym">Amphioxus</name>
    <dbReference type="NCBI Taxonomy" id="7739"/>
    <lineage>
        <taxon>Eukaryota</taxon>
        <taxon>Metazoa</taxon>
        <taxon>Chordata</taxon>
        <taxon>Cephalochordata</taxon>
        <taxon>Leptocardii</taxon>
        <taxon>Amphioxiformes</taxon>
        <taxon>Branchiostomatidae</taxon>
        <taxon>Branchiostoma</taxon>
    </lineage>
</organism>
<dbReference type="Pfam" id="PF00397">
    <property type="entry name" value="WW"/>
    <property type="match status" value="1"/>
</dbReference>
<dbReference type="FunFam" id="2.30.29.30:FF:000143">
    <property type="entry name" value="amyloid beta A4 precursor protein-binding family B member 3 isoform X2"/>
    <property type="match status" value="1"/>
</dbReference>
<keyword evidence="5" id="KW-1185">Reference proteome</keyword>
<sequence>MGSRWRGYDIYRDDNGPVETVNNRSYQIHPNPSALMSSTTADIHQSDRTNSNVPPNTLNLQSSLNDAMNAATRTTTGGKSRKKYATTDLSSMGIPAGLSEPTLNQTSVTTDDLHRLRAGSQSKRKDADSPKAPAVQNANQPAETSRETTGYSSKRKGFLDYYADLEKSANTKVAEAWEKQLPEENTRIARIEEKLKQPPPDSASLSEPPKPELGPVAKLALERCEQNRRTRVSSDIQHYKAPVTEDLYATSAKTKVEADRLERPRDLPERPRDLPVPRSISDEGYDGMFSSPEADHQPTPSVDEDDDDDDDDTEVEDETDNEVEDEDVELEGYERPESAQVAPPHTEAEDSGLGENQASPKLPPGWEKVTETEGISFYWHIPTGTTQWDPPPPPSGDELKPRTDRKDEDEQVDKEPAASTPDQDSSLQEFQKATLTLASKTLRSESVRKPPEEEEETRTGGEKKCYAVRSLGWVEMAEEDLAPGRSSMAVNNCIRQLSYRKTDIRDTAGIWGEGKDMFMVLEGEDLKLLDPTDRKVLHVQPIPQIRVWGVGRDNGRDALSICLFVAPYLCRERDFAYVARDKVTHTHKCHVFRCDTPAKAIANALHEICTRVMTEKRRMKEVAMAQQRQQAERIDTPKEPAVLEASSEKVDFPTPKNEAISSFQVLYVGSTPVAKPSGIKVLNEAIDYVSRKNEDDWIPATVDVAPSAVTVKSKETREQLTECRVRFLSFLGIGRNANGKMFGYIHALSATKFEAHVFHCEPTAAALSKAVEGACQLRYQKVIDARPEILKSSKPQAPAENKRWSSVKSGFQNMLGLRRNSKTRQTPPPEDRQTQPSAE</sequence>
<dbReference type="CDD" id="cd01272">
    <property type="entry name" value="PTB1_Fe65"/>
    <property type="match status" value="1"/>
</dbReference>
<feature type="compositionally biased region" description="Basic and acidic residues" evidence="2">
    <location>
        <begin position="397"/>
        <end position="416"/>
    </location>
</feature>
<proteinExistence type="predicted"/>
<keyword evidence="1" id="KW-0677">Repeat</keyword>
<dbReference type="FunFam" id="2.30.29.30:FF:000034">
    <property type="entry name" value="amyloid beta A4 precursor protein-binding family B member 2"/>
    <property type="match status" value="1"/>
</dbReference>
<dbReference type="AlphaFoldDB" id="A0A9J7LDR2"/>
<feature type="region of interest" description="Disordered" evidence="2">
    <location>
        <begin position="92"/>
        <end position="152"/>
    </location>
</feature>
<dbReference type="CDD" id="cd01271">
    <property type="entry name" value="PTB2_Fe65"/>
    <property type="match status" value="1"/>
</dbReference>
<dbReference type="SUPFAM" id="SSF51045">
    <property type="entry name" value="WW domain"/>
    <property type="match status" value="1"/>
</dbReference>
<dbReference type="Pfam" id="PF00640">
    <property type="entry name" value="PID"/>
    <property type="match status" value="2"/>
</dbReference>
<dbReference type="Proteomes" id="UP000001554">
    <property type="component" value="Chromosome 7"/>
</dbReference>
<dbReference type="PANTHER" id="PTHR14058">
    <property type="entry name" value="AMYLOID BETA A4 PRECURSOR PROTEIN-BINDING FAMILY B"/>
    <property type="match status" value="1"/>
</dbReference>
<dbReference type="GO" id="GO:0005634">
    <property type="term" value="C:nucleus"/>
    <property type="evidence" value="ECO:0000318"/>
    <property type="project" value="GO_Central"/>
</dbReference>
<dbReference type="PANTHER" id="PTHR14058:SF8">
    <property type="entry name" value="PROTEIN FE65 HOMOLOG"/>
    <property type="match status" value="1"/>
</dbReference>
<feature type="domain" description="PID" evidence="3">
    <location>
        <begin position="466"/>
        <end position="618"/>
    </location>
</feature>
<gene>
    <name evidence="6" type="primary">LOC118418943</name>
</gene>
<evidence type="ECO:0000259" key="3">
    <source>
        <dbReference type="PROSITE" id="PS01179"/>
    </source>
</evidence>